<dbReference type="Gene3D" id="3.30.70.1070">
    <property type="entry name" value="Sporulation related repeat"/>
    <property type="match status" value="1"/>
</dbReference>
<reference evidence="2" key="1">
    <citation type="journal article" date="2022" name="Front. Microbiol.">
        <title>Genome-based taxonomic rearrangement of Oceanobacter-related bacteria including the description of Thalassolituus hydrocarbonoclasticus sp. nov. and Thalassolituus pacificus sp. nov. and emended description of the genus Thalassolituus.</title>
        <authorList>
            <person name="Dong C."/>
            <person name="Wei L."/>
            <person name="Wang J."/>
            <person name="Lai Q."/>
            <person name="Huang Z."/>
            <person name="Shao Z."/>
        </authorList>
    </citation>
    <scope>NUCLEOTIDE SEQUENCE</scope>
    <source>
        <strain evidence="2">59MF3M-4</strain>
    </source>
</reference>
<dbReference type="InterPro" id="IPR036680">
    <property type="entry name" value="SPOR-like_sf"/>
</dbReference>
<dbReference type="GO" id="GO:0016887">
    <property type="term" value="F:ATP hydrolysis activity"/>
    <property type="evidence" value="ECO:0007669"/>
    <property type="project" value="InterPro"/>
</dbReference>
<dbReference type="Gene3D" id="3.40.50.300">
    <property type="entry name" value="P-loop containing nucleotide triphosphate hydrolases"/>
    <property type="match status" value="1"/>
</dbReference>
<dbReference type="EMBL" id="JAOANI010000022">
    <property type="protein sequence ID" value="MCT7360174.1"/>
    <property type="molecule type" value="Genomic_DNA"/>
</dbReference>
<dbReference type="InterPro" id="IPR007730">
    <property type="entry name" value="SPOR-like_dom"/>
</dbReference>
<dbReference type="PANTHER" id="PTHR35894:SF7">
    <property type="entry name" value="GENERAL SECRETION PATHWAY PROTEIN A-RELATED"/>
    <property type="match status" value="1"/>
</dbReference>
<dbReference type="AlphaFoldDB" id="A0A9X2WGV5"/>
<organism evidence="2 3">
    <name type="scientific">Thalassolituus pacificus</name>
    <dbReference type="NCBI Taxonomy" id="2975440"/>
    <lineage>
        <taxon>Bacteria</taxon>
        <taxon>Pseudomonadati</taxon>
        <taxon>Pseudomonadota</taxon>
        <taxon>Gammaproteobacteria</taxon>
        <taxon>Oceanospirillales</taxon>
        <taxon>Oceanospirillaceae</taxon>
        <taxon>Thalassolituus</taxon>
    </lineage>
</organism>
<dbReference type="RefSeq" id="WP_260977017.1">
    <property type="nucleotide sequence ID" value="NZ_JAOANI010000022.1"/>
</dbReference>
<dbReference type="SUPFAM" id="SSF52540">
    <property type="entry name" value="P-loop containing nucleoside triphosphate hydrolases"/>
    <property type="match status" value="1"/>
</dbReference>
<dbReference type="Pfam" id="PF05036">
    <property type="entry name" value="SPOR"/>
    <property type="match status" value="1"/>
</dbReference>
<evidence type="ECO:0000259" key="1">
    <source>
        <dbReference type="PROSITE" id="PS51724"/>
    </source>
</evidence>
<dbReference type="InterPro" id="IPR052026">
    <property type="entry name" value="ExeA_AAA_ATPase_DNA-bind"/>
</dbReference>
<comment type="caution">
    <text evidence="2">The sequence shown here is derived from an EMBL/GenBank/DDBJ whole genome shotgun (WGS) entry which is preliminary data.</text>
</comment>
<dbReference type="GO" id="GO:0042834">
    <property type="term" value="F:peptidoglycan binding"/>
    <property type="evidence" value="ECO:0007669"/>
    <property type="project" value="InterPro"/>
</dbReference>
<dbReference type="PANTHER" id="PTHR35894">
    <property type="entry name" value="GENERAL SECRETION PATHWAY PROTEIN A-RELATED"/>
    <property type="match status" value="1"/>
</dbReference>
<accession>A0A9X2WGV5</accession>
<proteinExistence type="predicted"/>
<dbReference type="InterPro" id="IPR027417">
    <property type="entry name" value="P-loop_NTPase"/>
</dbReference>
<reference evidence="2" key="2">
    <citation type="submission" date="2022-08" db="EMBL/GenBank/DDBJ databases">
        <authorList>
            <person name="Dong C."/>
        </authorList>
    </citation>
    <scope>NUCLEOTIDE SEQUENCE</scope>
    <source>
        <strain evidence="2">59MF3M-4</strain>
    </source>
</reference>
<evidence type="ECO:0000313" key="3">
    <source>
        <dbReference type="Proteomes" id="UP001147830"/>
    </source>
</evidence>
<evidence type="ECO:0000313" key="2">
    <source>
        <dbReference type="EMBL" id="MCT7360174.1"/>
    </source>
</evidence>
<name>A0A9X2WGV5_9GAMM</name>
<dbReference type="Pfam" id="PF13401">
    <property type="entry name" value="AAA_22"/>
    <property type="match status" value="1"/>
</dbReference>
<dbReference type="PROSITE" id="PS51724">
    <property type="entry name" value="SPOR"/>
    <property type="match status" value="1"/>
</dbReference>
<dbReference type="InterPro" id="IPR049945">
    <property type="entry name" value="AAA_22"/>
</dbReference>
<keyword evidence="3" id="KW-1185">Reference proteome</keyword>
<sequence length="508" mass="54857">METDFNLDLETHRYSSSEDPVHGYHLPLPQLLSGQRKHLELLAHLASYSELLVAVTGPSGSGKTVLAQALAAQREDPEESLFITADLMLGMPAILNQIARCWDMPQLSDDIVHAREAIKDIALLRYNDGLSLLVIIDQADQLDADTLNDIAHFALLAPQAISFALFGQPSFELAFRESPAQAPVHVLKLEPLSLDDAALLIQQVFSPGQPLALTQDELLFIWQQSAGWPQALLHHAEDYLLSPGVADAEAITPAAAQPNRFPLLHMLAIAGVAAALVVSFLYRAGDDPAQVASPEQRLEIAQQGLAQDEDTSTPVEGSLSPFAADDAIETTEIAPPVVKTDVTSDAPDYNYAVAETESAVQVNEPAAAQAKPGIADVTAPSSVPEKATAAPARSAVSEVAAPRIQPNTLSRSADERALLAVKSGFVVQLFGTYQVDNASAFRLQWQSQVAGSLYQYRTEHNERPWFVVVAGVYGNRDEAKAAVNALPRELRTQSPWIRDVSAVQNILR</sequence>
<protein>
    <submittedName>
        <fullName evidence="2">AAA family ATPase</fullName>
    </submittedName>
</protein>
<dbReference type="Proteomes" id="UP001147830">
    <property type="component" value="Unassembled WGS sequence"/>
</dbReference>
<gene>
    <name evidence="2" type="ORF">NYR02_14220</name>
</gene>
<feature type="domain" description="SPOR" evidence="1">
    <location>
        <begin position="419"/>
        <end position="499"/>
    </location>
</feature>